<dbReference type="EMBL" id="NCVQ01000001">
    <property type="protein sequence ID" value="PWZ54680.1"/>
    <property type="molecule type" value="Genomic_DNA"/>
</dbReference>
<dbReference type="ExpressionAtlas" id="A0A317Y7M4">
    <property type="expression patterns" value="baseline and differential"/>
</dbReference>
<gene>
    <name evidence="1" type="ORF">Zm00014a_026646</name>
</gene>
<dbReference type="Gene3D" id="1.10.225.10">
    <property type="entry name" value="Saposin-like"/>
    <property type="match status" value="1"/>
</dbReference>
<evidence type="ECO:0000313" key="1">
    <source>
        <dbReference type="EMBL" id="PWZ54680.1"/>
    </source>
</evidence>
<dbReference type="Proteomes" id="UP000251960">
    <property type="component" value="Chromosome 1"/>
</dbReference>
<organism evidence="1">
    <name type="scientific">Zea mays</name>
    <name type="common">Maize</name>
    <dbReference type="NCBI Taxonomy" id="4577"/>
    <lineage>
        <taxon>Eukaryota</taxon>
        <taxon>Viridiplantae</taxon>
        <taxon>Streptophyta</taxon>
        <taxon>Embryophyta</taxon>
        <taxon>Tracheophyta</taxon>
        <taxon>Spermatophyta</taxon>
        <taxon>Magnoliopsida</taxon>
        <taxon>Liliopsida</taxon>
        <taxon>Poales</taxon>
        <taxon>Poaceae</taxon>
        <taxon>PACMAD clade</taxon>
        <taxon>Panicoideae</taxon>
        <taxon>Andropogonodae</taxon>
        <taxon>Andropogoneae</taxon>
        <taxon>Tripsacinae</taxon>
        <taxon>Zea</taxon>
    </lineage>
</organism>
<dbReference type="AlphaFoldDB" id="A0A317Y7M4"/>
<dbReference type="InterPro" id="IPR011001">
    <property type="entry name" value="Saposin-like"/>
</dbReference>
<protein>
    <recommendedName>
        <fullName evidence="2">Saposin B domain-containing protein</fullName>
    </recommendedName>
</protein>
<comment type="caution">
    <text evidence="1">The sequence shown here is derived from an EMBL/GenBank/DDBJ whole genome shotgun (WGS) entry which is preliminary data.</text>
</comment>
<dbReference type="SUPFAM" id="SSF47862">
    <property type="entry name" value="Saposin"/>
    <property type="match status" value="1"/>
</dbReference>
<dbReference type="PANTHER" id="PTHR11480">
    <property type="entry name" value="SAPOSIN-RELATED"/>
    <property type="match status" value="1"/>
</dbReference>
<name>A0A317Y7M4_MAIZE</name>
<accession>A0A317Y7M4</accession>
<dbReference type="PANTHER" id="PTHR11480:SF90">
    <property type="entry name" value="OS12G0112200 PROTEIN"/>
    <property type="match status" value="1"/>
</dbReference>
<proteinExistence type="predicted"/>
<sequence>MEFLHDACSQSFSFEQKCVELMDSYATLLFAKITEIRPEAFCKRYGLCRDTALLSGVGSDSTSARFEIIQILVKECNKIEGHVQQVEQIVVERSEGWHCGYFCYLAWIPRQCEDGPEGRVLGGDPLSKKYVSSANELPCQAEEVFAQLPNPCQGHPDGQMLHIMEDGKGEVGNGTSLDVIAAAIQILEINVRYNLVFGSFDDVVGVECKKSHASWIVLDK</sequence>
<evidence type="ECO:0008006" key="2">
    <source>
        <dbReference type="Google" id="ProtNLM"/>
    </source>
</evidence>
<reference evidence="1" key="1">
    <citation type="journal article" date="2018" name="Nat. Genet.">
        <title>Extensive intraspecific gene order and gene structural variations between Mo17 and other maize genomes.</title>
        <authorList>
            <person name="Sun S."/>
            <person name="Zhou Y."/>
            <person name="Chen J."/>
            <person name="Shi J."/>
            <person name="Zhao H."/>
            <person name="Zhao H."/>
            <person name="Song W."/>
            <person name="Zhang M."/>
            <person name="Cui Y."/>
            <person name="Dong X."/>
            <person name="Liu H."/>
            <person name="Ma X."/>
            <person name="Jiao Y."/>
            <person name="Wang B."/>
            <person name="Wei X."/>
            <person name="Stein J.C."/>
            <person name="Glaubitz J.C."/>
            <person name="Lu F."/>
            <person name="Yu G."/>
            <person name="Liang C."/>
            <person name="Fengler K."/>
            <person name="Li B."/>
            <person name="Rafalski A."/>
            <person name="Schnable P.S."/>
            <person name="Ware D.H."/>
            <person name="Buckler E.S."/>
            <person name="Lai J."/>
        </authorList>
    </citation>
    <scope>NUCLEOTIDE SEQUENCE [LARGE SCALE GENOMIC DNA]</scope>
    <source>
        <tissue evidence="1">Seedling</tissue>
    </source>
</reference>
<dbReference type="InterPro" id="IPR051428">
    <property type="entry name" value="Sphingo_Act-Surfact_Prot"/>
</dbReference>